<reference evidence="1 2" key="1">
    <citation type="journal article" date="2022" name="bioRxiv">
        <title>Genomics of Preaxostyla Flagellates Illuminates Evolutionary Transitions and the Path Towards Mitochondrial Loss.</title>
        <authorList>
            <person name="Novak L.V.F."/>
            <person name="Treitli S.C."/>
            <person name="Pyrih J."/>
            <person name="Halakuc P."/>
            <person name="Pipaliya S.V."/>
            <person name="Vacek V."/>
            <person name="Brzon O."/>
            <person name="Soukal P."/>
            <person name="Eme L."/>
            <person name="Dacks J.B."/>
            <person name="Karnkowska A."/>
            <person name="Elias M."/>
            <person name="Hampl V."/>
        </authorList>
    </citation>
    <scope>NUCLEOTIDE SEQUENCE [LARGE SCALE GENOMIC DNA]</scope>
    <source>
        <strain evidence="1">NAU3</strain>
        <tissue evidence="1">Gut</tissue>
    </source>
</reference>
<dbReference type="Proteomes" id="UP001281761">
    <property type="component" value="Unassembled WGS sequence"/>
</dbReference>
<evidence type="ECO:0000313" key="2">
    <source>
        <dbReference type="Proteomes" id="UP001281761"/>
    </source>
</evidence>
<name>A0ABQ9XEG2_9EUKA</name>
<evidence type="ECO:0000313" key="1">
    <source>
        <dbReference type="EMBL" id="KAK2950858.1"/>
    </source>
</evidence>
<gene>
    <name evidence="1" type="ORF">BLNAU_14160</name>
</gene>
<sequence>MQIVTGQTGLTDHLFTCNFARELTRKLILTIRTSPDRGIYRQFILFPTLFNLRNGTNEILNVSISQAGNESVSMLDDCSTLNM</sequence>
<dbReference type="EMBL" id="JARBJD010000128">
    <property type="protein sequence ID" value="KAK2950858.1"/>
    <property type="molecule type" value="Genomic_DNA"/>
</dbReference>
<organism evidence="1 2">
    <name type="scientific">Blattamonas nauphoetae</name>
    <dbReference type="NCBI Taxonomy" id="2049346"/>
    <lineage>
        <taxon>Eukaryota</taxon>
        <taxon>Metamonada</taxon>
        <taxon>Preaxostyla</taxon>
        <taxon>Oxymonadida</taxon>
        <taxon>Blattamonas</taxon>
    </lineage>
</organism>
<comment type="caution">
    <text evidence="1">The sequence shown here is derived from an EMBL/GenBank/DDBJ whole genome shotgun (WGS) entry which is preliminary data.</text>
</comment>
<accession>A0ABQ9XEG2</accession>
<proteinExistence type="predicted"/>
<keyword evidence="2" id="KW-1185">Reference proteome</keyword>
<protein>
    <submittedName>
        <fullName evidence="1">Uncharacterized protein</fullName>
    </submittedName>
</protein>